<dbReference type="InterPro" id="IPR011250">
    <property type="entry name" value="OMP/PagP_B-barrel"/>
</dbReference>
<feature type="region of interest" description="Disordered" evidence="1">
    <location>
        <begin position="143"/>
        <end position="178"/>
    </location>
</feature>
<sequence length="318" mass="34461">MDIYCKKIISGTALITLLTFSPSYSSARVAGDSPVGPVDGEIGNIYIAGHYHGEFWNNIGTLKGKEDATGVTTGAILGWNAENKAAGEYKPKYKGSPFAGGASIGMALMEGVRIEFQGLYSQINIDDKDFESEEKAQYVELQRDNASSGSTFGSNHTNPSKWASISDVGRKDTQPQPVPESRLAAFKMKNKGFNNIAGMVNAYGDFRISEEFEADLYIGGGLGLTKINFLDKSRFAPAYQFKGGISFALPNSPARIFAGYRYFGVWGDKFKEVKPTEAITDAAINTTNHEPARVKSTTATIENSFAVHGVEAGIMYNF</sequence>
<dbReference type="Gene3D" id="2.40.160.20">
    <property type="match status" value="1"/>
</dbReference>
<dbReference type="SUPFAM" id="SSF56925">
    <property type="entry name" value="OMPA-like"/>
    <property type="match status" value="1"/>
</dbReference>
<name>A0A8J3HVR6_9RICK</name>
<dbReference type="Proteomes" id="UP000637906">
    <property type="component" value="Unassembled WGS sequence"/>
</dbReference>
<gene>
    <name evidence="3" type="ORF">sL5_08080</name>
</gene>
<dbReference type="Pfam" id="PF01617">
    <property type="entry name" value="Surface_Ag_2"/>
    <property type="match status" value="1"/>
</dbReference>
<evidence type="ECO:0000256" key="1">
    <source>
        <dbReference type="SAM" id="MobiDB-lite"/>
    </source>
</evidence>
<dbReference type="InterPro" id="IPR002566">
    <property type="entry name" value="Msp4_OMP-like"/>
</dbReference>
<proteinExistence type="predicted"/>
<evidence type="ECO:0000313" key="4">
    <source>
        <dbReference type="Proteomes" id="UP000637906"/>
    </source>
</evidence>
<feature type="domain" description="Msp4/OMP-like" evidence="2">
    <location>
        <begin position="43"/>
        <end position="318"/>
    </location>
</feature>
<organism evidence="3 4">
    <name type="scientific">Candidatus Mesenet longicola</name>
    <dbReference type="NCBI Taxonomy" id="1892558"/>
    <lineage>
        <taxon>Bacteria</taxon>
        <taxon>Pseudomonadati</taxon>
        <taxon>Pseudomonadota</taxon>
        <taxon>Alphaproteobacteria</taxon>
        <taxon>Rickettsiales</taxon>
        <taxon>Anaplasmataceae</taxon>
        <taxon>Candidatus Mesenet</taxon>
    </lineage>
</organism>
<reference evidence="3 4" key="1">
    <citation type="journal article" date="2021" name="Microb. Ecol.">
        <title>Candidatus Mesenet longicola: Novel Endosymbionts of Brontispa longissima that Induce Cytoplasmic Incompatibility.</title>
        <authorList>
            <person name="Takano S."/>
            <person name="Gotoh Y."/>
            <person name="Hayashi T."/>
        </authorList>
    </citation>
    <scope>NUCLEOTIDE SEQUENCE [LARGE SCALE GENOMIC DNA]</scope>
    <source>
        <strain evidence="3">L5</strain>
    </source>
</reference>
<feature type="compositionally biased region" description="Polar residues" evidence="1">
    <location>
        <begin position="144"/>
        <end position="163"/>
    </location>
</feature>
<keyword evidence="4" id="KW-1185">Reference proteome</keyword>
<dbReference type="EMBL" id="BNGU01000037">
    <property type="protein sequence ID" value="GHM59815.1"/>
    <property type="molecule type" value="Genomic_DNA"/>
</dbReference>
<dbReference type="AlphaFoldDB" id="A0A8J3HVR6"/>
<protein>
    <recommendedName>
        <fullName evidence="2">Msp4/OMP-like domain-containing protein</fullName>
    </recommendedName>
</protein>
<accession>A0A8J3HVR6</accession>
<comment type="caution">
    <text evidence="3">The sequence shown here is derived from an EMBL/GenBank/DDBJ whole genome shotgun (WGS) entry which is preliminary data.</text>
</comment>
<evidence type="ECO:0000259" key="2">
    <source>
        <dbReference type="Pfam" id="PF01617"/>
    </source>
</evidence>
<evidence type="ECO:0000313" key="3">
    <source>
        <dbReference type="EMBL" id="GHM59815.1"/>
    </source>
</evidence>